<evidence type="ECO:0000313" key="2">
    <source>
        <dbReference type="EMBL" id="RVW57829.1"/>
    </source>
</evidence>
<accession>A0A438FCW5</accession>
<dbReference type="AlphaFoldDB" id="A0A438FCW5"/>
<keyword evidence="1" id="KW-0812">Transmembrane</keyword>
<evidence type="ECO:0000256" key="1">
    <source>
        <dbReference type="SAM" id="Phobius"/>
    </source>
</evidence>
<dbReference type="EMBL" id="QGNW01001015">
    <property type="protein sequence ID" value="RVW57829.1"/>
    <property type="molecule type" value="Genomic_DNA"/>
</dbReference>
<feature type="transmembrane region" description="Helical" evidence="1">
    <location>
        <begin position="29"/>
        <end position="47"/>
    </location>
</feature>
<gene>
    <name evidence="2" type="ORF">CK203_115967</name>
</gene>
<dbReference type="PANTHER" id="PTHR34115">
    <property type="entry name" value="PROTEIN, PUTATIVE-RELATED"/>
    <property type="match status" value="1"/>
</dbReference>
<sequence length="184" mass="21164">MHSLKKSKLSSLFSFSFPIEQEQGLSSSIAFQAYAFFLTMLGVLFQVKFQGNGASPFEKHDAIISSFVIVLSIYVGTIILGKKFEMKTIEPIRLLSGAMAPILLLLILVPIFGWLLLVLWMFFAATMGWDYLQQLYQKLFAKQVIDLLISQKRDHKSFQFRVHLPHMNSKYDAKRTVLVFKLYE</sequence>
<dbReference type="PANTHER" id="PTHR34115:SF13">
    <property type="entry name" value="RPB1A"/>
    <property type="match status" value="1"/>
</dbReference>
<comment type="caution">
    <text evidence="2">The sequence shown here is derived from an EMBL/GenBank/DDBJ whole genome shotgun (WGS) entry which is preliminary data.</text>
</comment>
<name>A0A438FCW5_VITVI</name>
<proteinExistence type="predicted"/>
<dbReference type="Proteomes" id="UP000288805">
    <property type="component" value="Unassembled WGS sequence"/>
</dbReference>
<keyword evidence="1" id="KW-1133">Transmembrane helix</keyword>
<dbReference type="InterPro" id="IPR053258">
    <property type="entry name" value="Ca-permeable_cation_channel"/>
</dbReference>
<feature type="transmembrane region" description="Helical" evidence="1">
    <location>
        <begin position="62"/>
        <end position="81"/>
    </location>
</feature>
<organism evidence="2 3">
    <name type="scientific">Vitis vinifera</name>
    <name type="common">Grape</name>
    <dbReference type="NCBI Taxonomy" id="29760"/>
    <lineage>
        <taxon>Eukaryota</taxon>
        <taxon>Viridiplantae</taxon>
        <taxon>Streptophyta</taxon>
        <taxon>Embryophyta</taxon>
        <taxon>Tracheophyta</taxon>
        <taxon>Spermatophyta</taxon>
        <taxon>Magnoliopsida</taxon>
        <taxon>eudicotyledons</taxon>
        <taxon>Gunneridae</taxon>
        <taxon>Pentapetalae</taxon>
        <taxon>rosids</taxon>
        <taxon>Vitales</taxon>
        <taxon>Vitaceae</taxon>
        <taxon>Viteae</taxon>
        <taxon>Vitis</taxon>
    </lineage>
</organism>
<keyword evidence="1" id="KW-0472">Membrane</keyword>
<reference evidence="2 3" key="1">
    <citation type="journal article" date="2018" name="PLoS Genet.">
        <title>Population sequencing reveals clonal diversity and ancestral inbreeding in the grapevine cultivar Chardonnay.</title>
        <authorList>
            <person name="Roach M.J."/>
            <person name="Johnson D.L."/>
            <person name="Bohlmann J."/>
            <person name="van Vuuren H.J."/>
            <person name="Jones S.J."/>
            <person name="Pretorius I.S."/>
            <person name="Schmidt S.A."/>
            <person name="Borneman A.R."/>
        </authorList>
    </citation>
    <scope>NUCLEOTIDE SEQUENCE [LARGE SCALE GENOMIC DNA]</scope>
    <source>
        <strain evidence="3">cv. Chardonnay</strain>
        <tissue evidence="2">Leaf</tissue>
    </source>
</reference>
<evidence type="ECO:0000313" key="3">
    <source>
        <dbReference type="Proteomes" id="UP000288805"/>
    </source>
</evidence>
<protein>
    <submittedName>
        <fullName evidence="2">Uncharacterized protein</fullName>
    </submittedName>
</protein>
<feature type="transmembrane region" description="Helical" evidence="1">
    <location>
        <begin position="102"/>
        <end position="123"/>
    </location>
</feature>